<evidence type="ECO:0000256" key="2">
    <source>
        <dbReference type="SAM" id="MobiDB-lite"/>
    </source>
</evidence>
<dbReference type="AlphaFoldDB" id="A0A395GJ31"/>
<dbReference type="OrthoDB" id="3891782at2759"/>
<protein>
    <submittedName>
        <fullName evidence="3">Uncharacterized protein</fullName>
    </submittedName>
</protein>
<dbReference type="Proteomes" id="UP000249402">
    <property type="component" value="Unassembled WGS sequence"/>
</dbReference>
<evidence type="ECO:0000256" key="1">
    <source>
        <dbReference type="SAM" id="Coils"/>
    </source>
</evidence>
<proteinExistence type="predicted"/>
<reference evidence="3 4" key="1">
    <citation type="submission" date="2018-02" db="EMBL/GenBank/DDBJ databases">
        <title>The genomes of Aspergillus section Nigri reveals drivers in fungal speciation.</title>
        <authorList>
            <consortium name="DOE Joint Genome Institute"/>
            <person name="Vesth T.C."/>
            <person name="Nybo J."/>
            <person name="Theobald S."/>
            <person name="Brandl J."/>
            <person name="Frisvad J.C."/>
            <person name="Nielsen K.F."/>
            <person name="Lyhne E.K."/>
            <person name="Kogle M.E."/>
            <person name="Kuo A."/>
            <person name="Riley R."/>
            <person name="Clum A."/>
            <person name="Nolan M."/>
            <person name="Lipzen A."/>
            <person name="Salamov A."/>
            <person name="Henrissat B."/>
            <person name="Wiebenga A."/>
            <person name="De vries R.P."/>
            <person name="Grigoriev I.V."/>
            <person name="Mortensen U.H."/>
            <person name="Andersen M.R."/>
            <person name="Baker S.E."/>
        </authorList>
    </citation>
    <scope>NUCLEOTIDE SEQUENCE [LARGE SCALE GENOMIC DNA]</scope>
    <source>
        <strain evidence="3 4">CBS 121593</strain>
    </source>
</reference>
<keyword evidence="4" id="KW-1185">Reference proteome</keyword>
<evidence type="ECO:0000313" key="3">
    <source>
        <dbReference type="EMBL" id="RAK95490.1"/>
    </source>
</evidence>
<evidence type="ECO:0000313" key="4">
    <source>
        <dbReference type="Proteomes" id="UP000249402"/>
    </source>
</evidence>
<feature type="region of interest" description="Disordered" evidence="2">
    <location>
        <begin position="464"/>
        <end position="484"/>
    </location>
</feature>
<dbReference type="EMBL" id="KZ824491">
    <property type="protein sequence ID" value="RAK95490.1"/>
    <property type="molecule type" value="Genomic_DNA"/>
</dbReference>
<dbReference type="SUPFAM" id="SSF47162">
    <property type="entry name" value="Apolipoprotein"/>
    <property type="match status" value="1"/>
</dbReference>
<dbReference type="GeneID" id="37225430"/>
<feature type="compositionally biased region" description="Polar residues" evidence="2">
    <location>
        <begin position="260"/>
        <end position="272"/>
    </location>
</feature>
<dbReference type="RefSeq" id="XP_025569818.1">
    <property type="nucleotide sequence ID" value="XM_025720565.1"/>
</dbReference>
<feature type="coiled-coil region" evidence="1">
    <location>
        <begin position="407"/>
        <end position="434"/>
    </location>
</feature>
<accession>A0A395GJ31</accession>
<organism evidence="3 4">
    <name type="scientific">Aspergillus ibericus CBS 121593</name>
    <dbReference type="NCBI Taxonomy" id="1448316"/>
    <lineage>
        <taxon>Eukaryota</taxon>
        <taxon>Fungi</taxon>
        <taxon>Dikarya</taxon>
        <taxon>Ascomycota</taxon>
        <taxon>Pezizomycotina</taxon>
        <taxon>Eurotiomycetes</taxon>
        <taxon>Eurotiomycetidae</taxon>
        <taxon>Eurotiales</taxon>
        <taxon>Aspergillaceae</taxon>
        <taxon>Aspergillus</taxon>
        <taxon>Aspergillus subgen. Circumdati</taxon>
    </lineage>
</organism>
<name>A0A395GJ31_9EURO</name>
<feature type="region of interest" description="Disordered" evidence="2">
    <location>
        <begin position="226"/>
        <end position="273"/>
    </location>
</feature>
<keyword evidence="1" id="KW-0175">Coiled coil</keyword>
<sequence>MTTTSPTPSLVLKKAVLVSTHDREALCSARLRIAHDKIANQGSISLMVRVDLANLSGRSQLLTFNVPPASVEECTLARTSNDRLCSSHWIGMLPASVPSVSDVSTLSLTLSTTGIVLCPSGMEALSPTDPEDSTFRAFAKICKSKSLHLHFSRRQFVKDELDQLETFSFALQRRRLQAESFNHARQGVVEKDWRVFGLSLDPPPYSEESDPAKQVDLPLYREEPEQVVGKRCRDQWSMPSDDETRKKPRLPSPSLLGSPTEVNTPSTLSLSPASIRPTYFTHASGRTDRSRLARLEHELRGVPDDLICKLLIRIGRQHLLAIPGDVDRDLPSESEKVSFAQIELMERRLERYVDTMIERRLQSRVDEMVDSAVSRCRDQIYDEYKTNEAEFREQVDDGNSEVRTTANECMKEMKEQAQKHMHEIEEQAQQCMDDIEQQGIEAEMAAEEQVAKFKCWFHASARSLLDGQPSPSHELATNARRSSI</sequence>
<dbReference type="VEuPathDB" id="FungiDB:BO80DRAFT_429802"/>
<gene>
    <name evidence="3" type="ORF">BO80DRAFT_429802</name>
</gene>